<dbReference type="OrthoDB" id="9799209at2"/>
<evidence type="ECO:0000256" key="5">
    <source>
        <dbReference type="ARBA" id="ARBA00023136"/>
    </source>
</evidence>
<name>A0A4R6UW56_9GAMM</name>
<keyword evidence="5 6" id="KW-0472">Membrane</keyword>
<dbReference type="Pfam" id="PF00924">
    <property type="entry name" value="MS_channel_2nd"/>
    <property type="match status" value="1"/>
</dbReference>
<protein>
    <submittedName>
        <fullName evidence="8">Small-conductance mechanosensitive channel</fullName>
    </submittedName>
</protein>
<gene>
    <name evidence="8" type="ORF">EV696_102188</name>
</gene>
<evidence type="ECO:0000313" key="8">
    <source>
        <dbReference type="EMBL" id="TDQ50506.1"/>
    </source>
</evidence>
<accession>A0A4R6UW56</accession>
<reference evidence="8 9" key="1">
    <citation type="submission" date="2019-03" db="EMBL/GenBank/DDBJ databases">
        <title>Genomic Encyclopedia of Type Strains, Phase IV (KMG-IV): sequencing the most valuable type-strain genomes for metagenomic binning, comparative biology and taxonomic classification.</title>
        <authorList>
            <person name="Goeker M."/>
        </authorList>
    </citation>
    <scope>NUCLEOTIDE SEQUENCE [LARGE SCALE GENOMIC DNA]</scope>
    <source>
        <strain evidence="8 9">DSM 103792</strain>
    </source>
</reference>
<comment type="caution">
    <text evidence="8">The sequence shown here is derived from an EMBL/GenBank/DDBJ whole genome shotgun (WGS) entry which is preliminary data.</text>
</comment>
<evidence type="ECO:0000256" key="4">
    <source>
        <dbReference type="ARBA" id="ARBA00022989"/>
    </source>
</evidence>
<keyword evidence="3 6" id="KW-0812">Transmembrane</keyword>
<feature type="transmembrane region" description="Helical" evidence="6">
    <location>
        <begin position="83"/>
        <end position="116"/>
    </location>
</feature>
<keyword evidence="9" id="KW-1185">Reference proteome</keyword>
<keyword evidence="4 6" id="KW-1133">Transmembrane helix</keyword>
<evidence type="ECO:0000256" key="1">
    <source>
        <dbReference type="ARBA" id="ARBA00004141"/>
    </source>
</evidence>
<dbReference type="GO" id="GO:0016020">
    <property type="term" value="C:membrane"/>
    <property type="evidence" value="ECO:0007669"/>
    <property type="project" value="UniProtKB-SubCell"/>
</dbReference>
<dbReference type="PANTHER" id="PTHR30566">
    <property type="entry name" value="YNAI-RELATED MECHANOSENSITIVE ION CHANNEL"/>
    <property type="match status" value="1"/>
</dbReference>
<proteinExistence type="inferred from homology"/>
<evidence type="ECO:0000313" key="9">
    <source>
        <dbReference type="Proteomes" id="UP000295375"/>
    </source>
</evidence>
<dbReference type="EMBL" id="SNYM01000002">
    <property type="protein sequence ID" value="TDQ50506.1"/>
    <property type="molecule type" value="Genomic_DNA"/>
</dbReference>
<dbReference type="SUPFAM" id="SSF50182">
    <property type="entry name" value="Sm-like ribonucleoproteins"/>
    <property type="match status" value="1"/>
</dbReference>
<evidence type="ECO:0000259" key="7">
    <source>
        <dbReference type="Pfam" id="PF00924"/>
    </source>
</evidence>
<feature type="transmembrane region" description="Helical" evidence="6">
    <location>
        <begin position="20"/>
        <end position="39"/>
    </location>
</feature>
<evidence type="ECO:0000256" key="6">
    <source>
        <dbReference type="SAM" id="Phobius"/>
    </source>
</evidence>
<dbReference type="InterPro" id="IPR010920">
    <property type="entry name" value="LSM_dom_sf"/>
</dbReference>
<dbReference type="InterPro" id="IPR023408">
    <property type="entry name" value="MscS_beta-dom_sf"/>
</dbReference>
<evidence type="ECO:0000256" key="2">
    <source>
        <dbReference type="ARBA" id="ARBA00008017"/>
    </source>
</evidence>
<sequence>MINVDVGQTLGRWLDNPLTSRLTIVLIGLTVIVIVAGLLRRTATRYIRDSGTRYQTRKVISFVGYLITVVFIALVFSDKLGGLTVALGVAGAGVAFALQEVIASVAGWIAVSFGGFYRVGDRIQLGGIKGDVIDIAVLRTTIMQIGEWVDADQYNGRIVRVANSFVFKEPVYNYSGEFPFLWDEITVPLDSNSDFHLARSLIEQVAEEVVGDYARLADTAWQPITRRYLIEKASVQPMVAMTFNIDAIHFTLRYVVDYKVRRSTKDRLYTRILEEIRATDGTVDVAAATLKIDEVPELRMSVQSKSVG</sequence>
<dbReference type="PANTHER" id="PTHR30566:SF5">
    <property type="entry name" value="MECHANOSENSITIVE ION CHANNEL PROTEIN 1, MITOCHONDRIAL-RELATED"/>
    <property type="match status" value="1"/>
</dbReference>
<feature type="domain" description="Mechanosensitive ion channel MscS" evidence="7">
    <location>
        <begin position="101"/>
        <end position="175"/>
    </location>
</feature>
<dbReference type="Proteomes" id="UP000295375">
    <property type="component" value="Unassembled WGS sequence"/>
</dbReference>
<dbReference type="AlphaFoldDB" id="A0A4R6UW56"/>
<dbReference type="Gene3D" id="1.10.287.1260">
    <property type="match status" value="1"/>
</dbReference>
<dbReference type="SUPFAM" id="SSF82861">
    <property type="entry name" value="Mechanosensitive channel protein MscS (YggB), transmembrane region"/>
    <property type="match status" value="1"/>
</dbReference>
<dbReference type="InterPro" id="IPR006685">
    <property type="entry name" value="MscS_channel_2nd"/>
</dbReference>
<comment type="subcellular location">
    <subcellularLocation>
        <location evidence="1">Membrane</location>
        <topology evidence="1">Multi-pass membrane protein</topology>
    </subcellularLocation>
</comment>
<comment type="similarity">
    <text evidence="2">Belongs to the MscS (TC 1.A.23) family.</text>
</comment>
<organism evidence="8 9">
    <name type="scientific">Permianibacter aggregans</name>
    <dbReference type="NCBI Taxonomy" id="1510150"/>
    <lineage>
        <taxon>Bacteria</taxon>
        <taxon>Pseudomonadati</taxon>
        <taxon>Pseudomonadota</taxon>
        <taxon>Gammaproteobacteria</taxon>
        <taxon>Pseudomonadales</taxon>
        <taxon>Pseudomonadaceae</taxon>
        <taxon>Permianibacter</taxon>
    </lineage>
</organism>
<dbReference type="RefSeq" id="WP_133587722.1">
    <property type="nucleotide sequence ID" value="NZ_CP037953.1"/>
</dbReference>
<dbReference type="Gene3D" id="2.30.30.60">
    <property type="match status" value="1"/>
</dbReference>
<dbReference type="GO" id="GO:0008381">
    <property type="term" value="F:mechanosensitive monoatomic ion channel activity"/>
    <property type="evidence" value="ECO:0007669"/>
    <property type="project" value="UniProtKB-ARBA"/>
</dbReference>
<evidence type="ECO:0000256" key="3">
    <source>
        <dbReference type="ARBA" id="ARBA00022692"/>
    </source>
</evidence>
<dbReference type="InterPro" id="IPR011014">
    <property type="entry name" value="MscS_channel_TM-2"/>
</dbReference>
<feature type="transmembrane region" description="Helical" evidence="6">
    <location>
        <begin position="59"/>
        <end position="77"/>
    </location>
</feature>